<dbReference type="EnsemblProtists" id="Phyra74856">
    <property type="protein sequence ID" value="Phyra74856"/>
    <property type="gene ID" value="Phyra74856"/>
</dbReference>
<keyword evidence="5" id="KW-1185">Reference proteome</keyword>
<dbReference type="AlphaFoldDB" id="H3GGB9"/>
<evidence type="ECO:0000256" key="2">
    <source>
        <dbReference type="SAM" id="MobiDB-lite"/>
    </source>
</evidence>
<feature type="compositionally biased region" description="Low complexity" evidence="2">
    <location>
        <begin position="20"/>
        <end position="31"/>
    </location>
</feature>
<dbReference type="eggNOG" id="KOG2861">
    <property type="taxonomic scope" value="Eukaryota"/>
</dbReference>
<dbReference type="GO" id="GO:0005739">
    <property type="term" value="C:mitochondrion"/>
    <property type="evidence" value="ECO:0007669"/>
    <property type="project" value="UniProtKB-ARBA"/>
</dbReference>
<name>H3GGB9_PHYRM</name>
<proteinExistence type="inferred from homology"/>
<reference evidence="5" key="1">
    <citation type="journal article" date="2006" name="Science">
        <title>Phytophthora genome sequences uncover evolutionary origins and mechanisms of pathogenesis.</title>
        <authorList>
            <person name="Tyler B.M."/>
            <person name="Tripathy S."/>
            <person name="Zhang X."/>
            <person name="Dehal P."/>
            <person name="Jiang R.H."/>
            <person name="Aerts A."/>
            <person name="Arredondo F.D."/>
            <person name="Baxter L."/>
            <person name="Bensasson D."/>
            <person name="Beynon J.L."/>
            <person name="Chapman J."/>
            <person name="Damasceno C.M."/>
            <person name="Dorrance A.E."/>
            <person name="Dou D."/>
            <person name="Dickerman A.W."/>
            <person name="Dubchak I.L."/>
            <person name="Garbelotto M."/>
            <person name="Gijzen M."/>
            <person name="Gordon S.G."/>
            <person name="Govers F."/>
            <person name="Grunwald N.J."/>
            <person name="Huang W."/>
            <person name="Ivors K.L."/>
            <person name="Jones R.W."/>
            <person name="Kamoun S."/>
            <person name="Krampis K."/>
            <person name="Lamour K.H."/>
            <person name="Lee M.K."/>
            <person name="McDonald W.H."/>
            <person name="Medina M."/>
            <person name="Meijer H.J."/>
            <person name="Nordberg E.K."/>
            <person name="Maclean D.J."/>
            <person name="Ospina-Giraldo M.D."/>
            <person name="Morris P.F."/>
            <person name="Phuntumart V."/>
            <person name="Putnam N.H."/>
            <person name="Rash S."/>
            <person name="Rose J.K."/>
            <person name="Sakihama Y."/>
            <person name="Salamov A.A."/>
            <person name="Savidor A."/>
            <person name="Scheuring C.F."/>
            <person name="Smith B.M."/>
            <person name="Sobral B.W."/>
            <person name="Terry A."/>
            <person name="Torto-Alalibo T.A."/>
            <person name="Win J."/>
            <person name="Xu Z."/>
            <person name="Zhang H."/>
            <person name="Grigoriev I.V."/>
            <person name="Rokhsar D.S."/>
            <person name="Boore J.L."/>
        </authorList>
    </citation>
    <scope>NUCLEOTIDE SEQUENCE [LARGE SCALE GENOMIC DNA]</scope>
    <source>
        <strain evidence="5">Pr102</strain>
    </source>
</reference>
<organism evidence="4 5">
    <name type="scientific">Phytophthora ramorum</name>
    <name type="common">Sudden oak death agent</name>
    <dbReference type="NCBI Taxonomy" id="164328"/>
    <lineage>
        <taxon>Eukaryota</taxon>
        <taxon>Sar</taxon>
        <taxon>Stramenopiles</taxon>
        <taxon>Oomycota</taxon>
        <taxon>Peronosporomycetes</taxon>
        <taxon>Peronosporales</taxon>
        <taxon>Peronosporaceae</taxon>
        <taxon>Phytophthora</taxon>
    </lineage>
</organism>
<accession>H3GGB9</accession>
<dbReference type="InterPro" id="IPR003734">
    <property type="entry name" value="DUF155"/>
</dbReference>
<dbReference type="VEuPathDB" id="FungiDB:KRP23_13318"/>
<dbReference type="InParanoid" id="H3GGB9"/>
<dbReference type="EMBL" id="DS566007">
    <property type="status" value="NOT_ANNOTATED_CDS"/>
    <property type="molecule type" value="Genomic_DNA"/>
</dbReference>
<dbReference type="VEuPathDB" id="FungiDB:KRP22_994"/>
<feature type="region of interest" description="Disordered" evidence="2">
    <location>
        <begin position="1"/>
        <end position="123"/>
    </location>
</feature>
<dbReference type="PANTHER" id="PTHR16255:SF1">
    <property type="entry name" value="REQUIRED FOR MEIOTIC NUCLEAR DIVISION PROTEIN 1 HOMOLOG"/>
    <property type="match status" value="1"/>
</dbReference>
<dbReference type="OMA" id="VEDMDYM"/>
<dbReference type="Pfam" id="PF02582">
    <property type="entry name" value="DUF155"/>
    <property type="match status" value="1"/>
</dbReference>
<dbReference type="InterPro" id="IPR051624">
    <property type="entry name" value="RMD1/Sad1-interacting"/>
</dbReference>
<reference evidence="4" key="2">
    <citation type="submission" date="2015-06" db="UniProtKB">
        <authorList>
            <consortium name="EnsemblProtists"/>
        </authorList>
    </citation>
    <scope>IDENTIFICATION</scope>
    <source>
        <strain evidence="4">Pr102</strain>
    </source>
</reference>
<comment type="similarity">
    <text evidence="1">Belongs to the RMD1/sif2 family.</text>
</comment>
<evidence type="ECO:0000259" key="3">
    <source>
        <dbReference type="Pfam" id="PF02582"/>
    </source>
</evidence>
<feature type="domain" description="DUF155" evidence="3">
    <location>
        <begin position="207"/>
        <end position="373"/>
    </location>
</feature>
<feature type="compositionally biased region" description="Basic and acidic residues" evidence="2">
    <location>
        <begin position="39"/>
        <end position="48"/>
    </location>
</feature>
<feature type="compositionally biased region" description="Polar residues" evidence="2">
    <location>
        <begin position="1"/>
        <end position="10"/>
    </location>
</feature>
<feature type="compositionally biased region" description="Polar residues" evidence="2">
    <location>
        <begin position="70"/>
        <end position="81"/>
    </location>
</feature>
<dbReference type="FunCoup" id="H3GGB9">
    <property type="interactions" value="22"/>
</dbReference>
<dbReference type="Proteomes" id="UP000005238">
    <property type="component" value="Unassembled WGS sequence"/>
</dbReference>
<evidence type="ECO:0000313" key="4">
    <source>
        <dbReference type="EnsemblProtists" id="Phyra74856"/>
    </source>
</evidence>
<evidence type="ECO:0000313" key="5">
    <source>
        <dbReference type="Proteomes" id="UP000005238"/>
    </source>
</evidence>
<dbReference type="PANTHER" id="PTHR16255">
    <property type="entry name" value="REQUIRED FOR MEIOTIC NUCLEAR DIVISION PROTEIN 1 HOMOLOG"/>
    <property type="match status" value="1"/>
</dbReference>
<sequence length="434" mass="49136">MSSRGRSPLQSAVDVDASESSPLLPPGSLSLNYNSDSAVYDRKEDENGGRFFDSDDSDEHEDYSDLDRQFSPTSYRQQSDFRQIPRANWHGLSSRSSKFKRGVPKPLPAPGTVSHTTRRSRMRTIKKQLREPPSAPKLRVSAYCTCDQLQLFKLLKWLERVETGQLPGGELHPDGWRHKMYMGAIHSSCAPTPDLADGAPYQQKDAFYFATGCAVFWGLTRAEEQAHLVALGVFSLGPVKQVEVEDMDYMYGDASLICNDAITLSSNRASEKLAVSFAMAQSSKLDVFEERVEETIRETKHVPQNLAATGSIQYSQSDISKLIGRLFIERSDVNLNSDMLDEPDFFWEDDEYEPLYKKVMKYLSVDNRVQILNTRLDILRELLDVLSQQLAHQHDTKLEMIVIWLIVAEVAVQVVWNILIKDILGFFPHSDTSD</sequence>
<protein>
    <recommendedName>
        <fullName evidence="3">DUF155 domain-containing protein</fullName>
    </recommendedName>
</protein>
<evidence type="ECO:0000256" key="1">
    <source>
        <dbReference type="ARBA" id="ARBA00008306"/>
    </source>
</evidence>
<dbReference type="HOGENOM" id="CLU_011220_5_0_1"/>